<dbReference type="EMBL" id="VLJT01000073">
    <property type="protein sequence ID" value="TWH06026.1"/>
    <property type="molecule type" value="Genomic_DNA"/>
</dbReference>
<organism evidence="3 4">
    <name type="scientific">Rhodococcus rhodochrous J45</name>
    <dbReference type="NCBI Taxonomy" id="935266"/>
    <lineage>
        <taxon>Bacteria</taxon>
        <taxon>Bacillati</taxon>
        <taxon>Actinomycetota</taxon>
        <taxon>Actinomycetes</taxon>
        <taxon>Mycobacteriales</taxon>
        <taxon>Nocardiaceae</taxon>
        <taxon>Rhodococcus</taxon>
    </lineage>
</organism>
<proteinExistence type="predicted"/>
<dbReference type="AlphaFoldDB" id="A0A562D8H7"/>
<evidence type="ECO:0008006" key="5">
    <source>
        <dbReference type="Google" id="ProtNLM"/>
    </source>
</evidence>
<evidence type="ECO:0000256" key="2">
    <source>
        <dbReference type="SAM" id="SignalP"/>
    </source>
</evidence>
<accession>A0A562D8H7</accession>
<dbReference type="Proteomes" id="UP000317573">
    <property type="component" value="Unassembled WGS sequence"/>
</dbReference>
<evidence type="ECO:0000313" key="4">
    <source>
        <dbReference type="Proteomes" id="UP000317573"/>
    </source>
</evidence>
<keyword evidence="2" id="KW-0732">Signal</keyword>
<sequence>MKRFVAAAIASMASLLALPAVASADPAVLPPIVTLTSDNSSITATITNPNEPRVISGATLTCTLAIIGSPEGFSTSVLPFENPDPHGTPSDPTDATRYPQAGQTVTITRADLPQGQYRLVGQCGQMLYGGGWLWSADSASERVEYEIWVGPEPAPEPTPGLLGSLNFNR</sequence>
<evidence type="ECO:0000256" key="1">
    <source>
        <dbReference type="SAM" id="MobiDB-lite"/>
    </source>
</evidence>
<protein>
    <recommendedName>
        <fullName evidence="5">Secreted protein</fullName>
    </recommendedName>
</protein>
<name>A0A562D8H7_RHORH</name>
<feature type="chain" id="PRO_5039130655" description="Secreted protein" evidence="2">
    <location>
        <begin position="23"/>
        <end position="169"/>
    </location>
</feature>
<gene>
    <name evidence="3" type="ORF">L618_007000000030</name>
</gene>
<evidence type="ECO:0000313" key="3">
    <source>
        <dbReference type="EMBL" id="TWH06026.1"/>
    </source>
</evidence>
<reference evidence="3 4" key="1">
    <citation type="submission" date="2019-07" db="EMBL/GenBank/DDBJ databases">
        <title>Genome sequencing of lignin-degrading bacterial isolates.</title>
        <authorList>
            <person name="Gladden J."/>
        </authorList>
    </citation>
    <scope>NUCLEOTIDE SEQUENCE [LARGE SCALE GENOMIC DNA]</scope>
    <source>
        <strain evidence="3 4">J45</strain>
    </source>
</reference>
<feature type="signal peptide" evidence="2">
    <location>
        <begin position="1"/>
        <end position="22"/>
    </location>
</feature>
<comment type="caution">
    <text evidence="3">The sequence shown here is derived from an EMBL/GenBank/DDBJ whole genome shotgun (WGS) entry which is preliminary data.</text>
</comment>
<feature type="region of interest" description="Disordered" evidence="1">
    <location>
        <begin position="78"/>
        <end position="98"/>
    </location>
</feature>
<dbReference type="RefSeq" id="WP_145693296.1">
    <property type="nucleotide sequence ID" value="NZ_VLJT01000073.1"/>
</dbReference>